<gene>
    <name evidence="4" type="primary">FUB8_3</name>
    <name evidence="4" type="ORF">DIS24_g11784</name>
</gene>
<dbReference type="InterPro" id="IPR009081">
    <property type="entry name" value="PP-bd_ACP"/>
</dbReference>
<reference evidence="4" key="1">
    <citation type="submission" date="2023-06" db="EMBL/GenBank/DDBJ databases">
        <title>Multi-omics analyses reveal the molecular pathogenesis toolkit of Lasiodiplodia hormozganensis, a cross-kingdom pathogen.</title>
        <authorList>
            <person name="Felix C."/>
            <person name="Meneses R."/>
            <person name="Goncalves M.F.M."/>
            <person name="Tilleman L."/>
            <person name="Duarte A.S."/>
            <person name="Jorrin-Novo J.V."/>
            <person name="Van De Peer Y."/>
            <person name="Deforce D."/>
            <person name="Van Nieuwerburgh F."/>
            <person name="Esteves A.C."/>
            <person name="Alves A."/>
        </authorList>
    </citation>
    <scope>NUCLEOTIDE SEQUENCE</scope>
    <source>
        <strain evidence="4">CBS 339.90</strain>
    </source>
</reference>
<dbReference type="InterPro" id="IPR051414">
    <property type="entry name" value="Adenylate-forming_Reductase"/>
</dbReference>
<evidence type="ECO:0000313" key="5">
    <source>
        <dbReference type="Proteomes" id="UP001175001"/>
    </source>
</evidence>
<organism evidence="4 5">
    <name type="scientific">Lasiodiplodia hormozganensis</name>
    <dbReference type="NCBI Taxonomy" id="869390"/>
    <lineage>
        <taxon>Eukaryota</taxon>
        <taxon>Fungi</taxon>
        <taxon>Dikarya</taxon>
        <taxon>Ascomycota</taxon>
        <taxon>Pezizomycotina</taxon>
        <taxon>Dothideomycetes</taxon>
        <taxon>Dothideomycetes incertae sedis</taxon>
        <taxon>Botryosphaeriales</taxon>
        <taxon>Botryosphaeriaceae</taxon>
        <taxon>Lasiodiplodia</taxon>
    </lineage>
</organism>
<evidence type="ECO:0000256" key="2">
    <source>
        <dbReference type="ARBA" id="ARBA00022553"/>
    </source>
</evidence>
<keyword evidence="5" id="KW-1185">Reference proteome</keyword>
<dbReference type="PROSITE" id="PS50075">
    <property type="entry name" value="CARRIER"/>
    <property type="match status" value="1"/>
</dbReference>
<dbReference type="AlphaFoldDB" id="A0AA39WHK0"/>
<sequence length="403" mass="44693">MPRNTSMAEILKNIIQAISTITGLPLEQVHQQKDFSSQGLDSLQIMRLSNVVRSMIRALNADRDCRPINPQALYSCGNPEALAALIHDFSGNKGSVEQLLAYNQSTRLKKIRALIDKYTGGEFVSNTDIAEPSNCKTHSVLLTGSTGSLGCYLLHQLLEDPLVAKIYCLNRSQDSERKQLQNFNDRGLAARFEDRVKFFKADLGSDRFGLTHEQYAVLLQTVDTIIHNAWMVNFNHPVEAFEHPHIESVQRLIDFNQQSTRNAHIHFVSSVAAMGAWTPDIGPSIPETAIQDPRVSLPQGYGESKYIAEQILTVASTCAEVPSTIYRVGQIAGPLTEEGKWSTQEWVPSLILTSKTIGMVPQSLGDMKVDWIPVVCAFPLPSQMDETDSLLTGSSSQDHERVD</sequence>
<dbReference type="Gene3D" id="1.10.1200.10">
    <property type="entry name" value="ACP-like"/>
    <property type="match status" value="1"/>
</dbReference>
<accession>A0AA39WHK0</accession>
<dbReference type="InterPro" id="IPR036736">
    <property type="entry name" value="ACP-like_sf"/>
</dbReference>
<dbReference type="EMBL" id="JAUJDW010000192">
    <property type="protein sequence ID" value="KAK0615465.1"/>
    <property type="molecule type" value="Genomic_DNA"/>
</dbReference>
<dbReference type="InterPro" id="IPR036291">
    <property type="entry name" value="NAD(P)-bd_dom_sf"/>
</dbReference>
<dbReference type="SUPFAM" id="SSF51735">
    <property type="entry name" value="NAD(P)-binding Rossmann-fold domains"/>
    <property type="match status" value="1"/>
</dbReference>
<dbReference type="Pfam" id="PF00550">
    <property type="entry name" value="PP-binding"/>
    <property type="match status" value="1"/>
</dbReference>
<evidence type="ECO:0000313" key="4">
    <source>
        <dbReference type="EMBL" id="KAK0615465.1"/>
    </source>
</evidence>
<evidence type="ECO:0000259" key="3">
    <source>
        <dbReference type="PROSITE" id="PS50075"/>
    </source>
</evidence>
<dbReference type="Proteomes" id="UP001175001">
    <property type="component" value="Unassembled WGS sequence"/>
</dbReference>
<dbReference type="InterPro" id="IPR013120">
    <property type="entry name" value="FAR_NAD-bd"/>
</dbReference>
<dbReference type="PANTHER" id="PTHR43439:SF2">
    <property type="entry name" value="ENZYME, PUTATIVE (JCVI)-RELATED"/>
    <property type="match status" value="1"/>
</dbReference>
<keyword evidence="1" id="KW-0596">Phosphopantetheine</keyword>
<keyword evidence="2" id="KW-0597">Phosphoprotein</keyword>
<dbReference type="Pfam" id="PF07993">
    <property type="entry name" value="NAD_binding_4"/>
    <property type="match status" value="1"/>
</dbReference>
<proteinExistence type="predicted"/>
<dbReference type="PANTHER" id="PTHR43439">
    <property type="entry name" value="PHENYLACETATE-COENZYME A LIGASE"/>
    <property type="match status" value="1"/>
</dbReference>
<evidence type="ECO:0000256" key="1">
    <source>
        <dbReference type="ARBA" id="ARBA00022450"/>
    </source>
</evidence>
<name>A0AA39WHK0_9PEZI</name>
<comment type="caution">
    <text evidence="4">The sequence shown here is derived from an EMBL/GenBank/DDBJ whole genome shotgun (WGS) entry which is preliminary data.</text>
</comment>
<feature type="domain" description="Carrier" evidence="3">
    <location>
        <begin position="5"/>
        <end position="90"/>
    </location>
</feature>
<protein>
    <submittedName>
        <fullName evidence="4">Non-canonical non-ribosomal peptide synthetase FUB8</fullName>
    </submittedName>
</protein>
<dbReference type="Gene3D" id="3.40.50.720">
    <property type="entry name" value="NAD(P)-binding Rossmann-like Domain"/>
    <property type="match status" value="1"/>
</dbReference>
<dbReference type="SUPFAM" id="SSF47336">
    <property type="entry name" value="ACP-like"/>
    <property type="match status" value="1"/>
</dbReference>